<comment type="similarity">
    <text evidence="2 11">Belongs to the calycin superfamily. Lipocalin family.</text>
</comment>
<dbReference type="PIRSF" id="PIRSF036893">
    <property type="entry name" value="Lipocalin_ApoD"/>
    <property type="match status" value="1"/>
</dbReference>
<dbReference type="InterPro" id="IPR022272">
    <property type="entry name" value="Lipocalin_CS"/>
</dbReference>
<keyword evidence="7" id="KW-0446">Lipid-binding</keyword>
<keyword evidence="6 11" id="KW-0732">Signal</keyword>
<dbReference type="OrthoDB" id="565904at2759"/>
<dbReference type="InterPro" id="IPR000566">
    <property type="entry name" value="Lipocln_cytosolic_FA-bd_dom"/>
</dbReference>
<evidence type="ECO:0000256" key="2">
    <source>
        <dbReference type="ARBA" id="ARBA00006889"/>
    </source>
</evidence>
<comment type="caution">
    <text evidence="13">The sequence shown here is derived from an EMBL/GenBank/DDBJ whole genome shotgun (WGS) entry which is preliminary data.</text>
</comment>
<keyword evidence="9" id="KW-0325">Glycoprotein</keyword>
<evidence type="ECO:0000256" key="6">
    <source>
        <dbReference type="ARBA" id="ARBA00022729"/>
    </source>
</evidence>
<organism evidence="13 14">
    <name type="scientific">Megalops atlanticus</name>
    <name type="common">Tarpon</name>
    <name type="synonym">Clupea gigantea</name>
    <dbReference type="NCBI Taxonomy" id="7932"/>
    <lineage>
        <taxon>Eukaryota</taxon>
        <taxon>Metazoa</taxon>
        <taxon>Chordata</taxon>
        <taxon>Craniata</taxon>
        <taxon>Vertebrata</taxon>
        <taxon>Euteleostomi</taxon>
        <taxon>Actinopterygii</taxon>
        <taxon>Neopterygii</taxon>
        <taxon>Teleostei</taxon>
        <taxon>Elopiformes</taxon>
        <taxon>Megalopidae</taxon>
        <taxon>Megalops</taxon>
    </lineage>
</organism>
<dbReference type="Gene3D" id="2.40.128.20">
    <property type="match status" value="1"/>
</dbReference>
<dbReference type="Pfam" id="PF08212">
    <property type="entry name" value="Lipocalin_2"/>
    <property type="match status" value="1"/>
</dbReference>
<dbReference type="GO" id="GO:0008289">
    <property type="term" value="F:lipid binding"/>
    <property type="evidence" value="ECO:0007669"/>
    <property type="project" value="UniProtKB-KW"/>
</dbReference>
<dbReference type="SUPFAM" id="SSF50814">
    <property type="entry name" value="Lipocalins"/>
    <property type="match status" value="1"/>
</dbReference>
<evidence type="ECO:0000256" key="3">
    <source>
        <dbReference type="ARBA" id="ARBA00019890"/>
    </source>
</evidence>
<evidence type="ECO:0000256" key="9">
    <source>
        <dbReference type="ARBA" id="ARBA00023180"/>
    </source>
</evidence>
<evidence type="ECO:0000259" key="12">
    <source>
        <dbReference type="Pfam" id="PF08212"/>
    </source>
</evidence>
<feature type="signal peptide" evidence="11">
    <location>
        <begin position="1"/>
        <end position="18"/>
    </location>
</feature>
<feature type="domain" description="Lipocalin/cytosolic fatty-acid binding" evidence="12">
    <location>
        <begin position="36"/>
        <end position="177"/>
    </location>
</feature>
<dbReference type="CDD" id="cd19437">
    <property type="entry name" value="lipocalin_apoD-like"/>
    <property type="match status" value="1"/>
</dbReference>
<evidence type="ECO:0000256" key="11">
    <source>
        <dbReference type="PIRNR" id="PIRNR036893"/>
    </source>
</evidence>
<evidence type="ECO:0000256" key="7">
    <source>
        <dbReference type="ARBA" id="ARBA00023121"/>
    </source>
</evidence>
<protein>
    <recommendedName>
        <fullName evidence="3">Apolipoprotein D</fullName>
    </recommendedName>
</protein>
<dbReference type="AlphaFoldDB" id="A0A9D3QCD5"/>
<feature type="chain" id="PRO_5039776670" description="Apolipoprotein D" evidence="11">
    <location>
        <begin position="19"/>
        <end position="186"/>
    </location>
</feature>
<dbReference type="GO" id="GO:0042246">
    <property type="term" value="P:tissue regeneration"/>
    <property type="evidence" value="ECO:0007669"/>
    <property type="project" value="InterPro"/>
</dbReference>
<evidence type="ECO:0000256" key="10">
    <source>
        <dbReference type="ARBA" id="ARBA00023283"/>
    </source>
</evidence>
<proteinExistence type="inferred from homology"/>
<evidence type="ECO:0000313" key="14">
    <source>
        <dbReference type="Proteomes" id="UP001046870"/>
    </source>
</evidence>
<keyword evidence="8" id="KW-1015">Disulfide bond</keyword>
<evidence type="ECO:0000256" key="4">
    <source>
        <dbReference type="ARBA" id="ARBA00022448"/>
    </source>
</evidence>
<dbReference type="InterPro" id="IPR012674">
    <property type="entry name" value="Calycin"/>
</dbReference>
<dbReference type="GO" id="GO:0005576">
    <property type="term" value="C:extracellular region"/>
    <property type="evidence" value="ECO:0007669"/>
    <property type="project" value="UniProtKB-SubCell"/>
</dbReference>
<dbReference type="PRINTS" id="PR02058">
    <property type="entry name" value="APODVERTBRTE"/>
</dbReference>
<dbReference type="PANTHER" id="PTHR10612">
    <property type="entry name" value="APOLIPOPROTEIN D"/>
    <property type="match status" value="1"/>
</dbReference>
<dbReference type="PANTHER" id="PTHR10612:SF34">
    <property type="entry name" value="APOLIPOPROTEIN D"/>
    <property type="match status" value="1"/>
</dbReference>
<dbReference type="FunFam" id="2.40.128.20:FF:000003">
    <property type="entry name" value="Apolipoprotein D"/>
    <property type="match status" value="1"/>
</dbReference>
<dbReference type="GO" id="GO:0005737">
    <property type="term" value="C:cytoplasm"/>
    <property type="evidence" value="ECO:0007669"/>
    <property type="project" value="TreeGrafter"/>
</dbReference>
<keyword evidence="14" id="KW-1185">Reference proteome</keyword>
<dbReference type="PRINTS" id="PR01219">
    <property type="entry name" value="APOLIPOPROTD"/>
</dbReference>
<dbReference type="PROSITE" id="PS00213">
    <property type="entry name" value="LIPOCALIN"/>
    <property type="match status" value="1"/>
</dbReference>
<dbReference type="InterPro" id="IPR002969">
    <property type="entry name" value="ApolipopD"/>
</dbReference>
<dbReference type="GO" id="GO:0000302">
    <property type="term" value="P:response to reactive oxygen species"/>
    <property type="evidence" value="ECO:0007669"/>
    <property type="project" value="TreeGrafter"/>
</dbReference>
<evidence type="ECO:0000256" key="8">
    <source>
        <dbReference type="ARBA" id="ARBA00023157"/>
    </source>
</evidence>
<evidence type="ECO:0000256" key="1">
    <source>
        <dbReference type="ARBA" id="ARBA00004613"/>
    </source>
</evidence>
<keyword evidence="4" id="KW-0813">Transport</keyword>
<dbReference type="InterPro" id="IPR022271">
    <property type="entry name" value="Lipocalin_ApoD"/>
</dbReference>
<evidence type="ECO:0000256" key="5">
    <source>
        <dbReference type="ARBA" id="ARBA00022525"/>
    </source>
</evidence>
<dbReference type="GO" id="GO:0007420">
    <property type="term" value="P:brain development"/>
    <property type="evidence" value="ECO:0007669"/>
    <property type="project" value="InterPro"/>
</dbReference>
<evidence type="ECO:0000313" key="13">
    <source>
        <dbReference type="EMBL" id="KAG7487392.1"/>
    </source>
</evidence>
<comment type="subcellular location">
    <subcellularLocation>
        <location evidence="1">Secreted</location>
    </subcellularLocation>
</comment>
<name>A0A9D3QCD5_MEGAT</name>
<accession>A0A9D3QCD5</accession>
<dbReference type="GO" id="GO:0006869">
    <property type="term" value="P:lipid transport"/>
    <property type="evidence" value="ECO:0007669"/>
    <property type="project" value="InterPro"/>
</dbReference>
<keyword evidence="5" id="KW-0964">Secreted</keyword>
<dbReference type="InterPro" id="IPR026222">
    <property type="entry name" value="ApoD_vertbrte"/>
</dbReference>
<sequence>MKASFALLLPLLLPLVSGQVFHWGSCPDATVQPSFELQKYLGKWYEIARLPNIWQRGDCAEANYSMRADESIKVVNTELMNGKPNTVEGTAVVQDFNEPAKLGVSCSYFSPYSPYWVLYTDYETVAAVYSCTGVMGIFHVDYAWIIGRSRWIPEEAVSSAKNAFISNGIDLSKMTVSDQQGCDMQL</sequence>
<keyword evidence="10" id="KW-0873">Pyrrolidone carboxylic acid</keyword>
<dbReference type="GO" id="GO:0006629">
    <property type="term" value="P:lipid metabolic process"/>
    <property type="evidence" value="ECO:0007669"/>
    <property type="project" value="TreeGrafter"/>
</dbReference>
<dbReference type="Proteomes" id="UP001046870">
    <property type="component" value="Chromosome 2"/>
</dbReference>
<gene>
    <name evidence="13" type="ORF">MATL_G00022930</name>
</gene>
<reference evidence="13" key="1">
    <citation type="submission" date="2021-01" db="EMBL/GenBank/DDBJ databases">
        <authorList>
            <person name="Zahm M."/>
            <person name="Roques C."/>
            <person name="Cabau C."/>
            <person name="Klopp C."/>
            <person name="Donnadieu C."/>
            <person name="Jouanno E."/>
            <person name="Lampietro C."/>
            <person name="Louis A."/>
            <person name="Herpin A."/>
            <person name="Echchiki A."/>
            <person name="Berthelot C."/>
            <person name="Parey E."/>
            <person name="Roest-Crollius H."/>
            <person name="Braasch I."/>
            <person name="Postlethwait J."/>
            <person name="Bobe J."/>
            <person name="Montfort J."/>
            <person name="Bouchez O."/>
            <person name="Begum T."/>
            <person name="Mejri S."/>
            <person name="Adams A."/>
            <person name="Chen W.-J."/>
            <person name="Guiguen Y."/>
        </authorList>
    </citation>
    <scope>NUCLEOTIDE SEQUENCE</scope>
    <source>
        <strain evidence="13">YG-15Mar2019-1</strain>
        <tissue evidence="13">Brain</tissue>
    </source>
</reference>
<dbReference type="EMBL" id="JAFDVH010000002">
    <property type="protein sequence ID" value="KAG7487392.1"/>
    <property type="molecule type" value="Genomic_DNA"/>
</dbReference>